<proteinExistence type="predicted"/>
<protein>
    <recommendedName>
        <fullName evidence="4">Lipoprotein LppI</fullName>
    </recommendedName>
</protein>
<organism evidence="2 3">
    <name type="scientific">Mycobacteroides abscessus subsp. massiliense</name>
    <dbReference type="NCBI Taxonomy" id="1962118"/>
    <lineage>
        <taxon>Bacteria</taxon>
        <taxon>Bacillati</taxon>
        <taxon>Actinomycetota</taxon>
        <taxon>Actinomycetes</taxon>
        <taxon>Mycobacteriales</taxon>
        <taxon>Mycobacteriaceae</taxon>
        <taxon>Mycobacteroides</taxon>
        <taxon>Mycobacteroides abscessus</taxon>
    </lineage>
</organism>
<reference evidence="2 3" key="1">
    <citation type="submission" date="2016-11" db="EMBL/GenBank/DDBJ databases">
        <authorList>
            <consortium name="Pathogen Informatics"/>
        </authorList>
    </citation>
    <scope>NUCLEOTIDE SEQUENCE [LARGE SCALE GENOMIC DNA]</scope>
    <source>
        <strain evidence="2 3">911</strain>
    </source>
</reference>
<evidence type="ECO:0000313" key="2">
    <source>
        <dbReference type="EMBL" id="SKM52428.1"/>
    </source>
</evidence>
<keyword evidence="1" id="KW-0732">Signal</keyword>
<name>A0A1T8R8I7_9MYCO</name>
<evidence type="ECO:0000256" key="1">
    <source>
        <dbReference type="SAM" id="SignalP"/>
    </source>
</evidence>
<dbReference type="Proteomes" id="UP000190074">
    <property type="component" value="Unassembled WGS sequence"/>
</dbReference>
<accession>A0A1T8R8I7</accession>
<feature type="chain" id="PRO_5012211246" description="Lipoprotein LppI" evidence="1">
    <location>
        <begin position="27"/>
        <end position="171"/>
    </location>
</feature>
<gene>
    <name evidence="2" type="ORF">SAMEA2259716_04354</name>
</gene>
<sequence>MKKEYVALAGLAVALLTSCSSTVALADPPGFPDLNAFAEVPAADYTQSWGRGAPTVNFSTAEGIDCGFTAPKTLDGQNQLIHCDGPLPGLQDVTAKGSGPCDSGSVNQFDISHTKGACADVKPHRKVLGPGQKVSYGNVTCAVGGGGLIACIERVNPERGFVLQPSGSFVF</sequence>
<dbReference type="EMBL" id="FVGW01000009">
    <property type="protein sequence ID" value="SKM52428.1"/>
    <property type="molecule type" value="Genomic_DNA"/>
</dbReference>
<dbReference type="AlphaFoldDB" id="A0A1T8R8I7"/>
<evidence type="ECO:0000313" key="3">
    <source>
        <dbReference type="Proteomes" id="UP000190074"/>
    </source>
</evidence>
<dbReference type="PROSITE" id="PS51257">
    <property type="entry name" value="PROKAR_LIPOPROTEIN"/>
    <property type="match status" value="1"/>
</dbReference>
<feature type="signal peptide" evidence="1">
    <location>
        <begin position="1"/>
        <end position="26"/>
    </location>
</feature>
<evidence type="ECO:0008006" key="4">
    <source>
        <dbReference type="Google" id="ProtNLM"/>
    </source>
</evidence>